<dbReference type="Pfam" id="PF05572">
    <property type="entry name" value="Peptidase_M43"/>
    <property type="match status" value="1"/>
</dbReference>
<dbReference type="EMBL" id="FYEZ01000001">
    <property type="protein sequence ID" value="SNC61161.1"/>
    <property type="molecule type" value="Genomic_DNA"/>
</dbReference>
<evidence type="ECO:0000259" key="10">
    <source>
        <dbReference type="Pfam" id="PF05572"/>
    </source>
</evidence>
<evidence type="ECO:0000256" key="2">
    <source>
        <dbReference type="ARBA" id="ARBA00022670"/>
    </source>
</evidence>
<evidence type="ECO:0000256" key="7">
    <source>
        <dbReference type="ARBA" id="ARBA00023049"/>
    </source>
</evidence>
<dbReference type="InterPro" id="IPR008754">
    <property type="entry name" value="Peptidase_M43"/>
</dbReference>
<sequence length="252" mass="26900">MTCRVRRSRRGHLFPPESVKEPLARWREGLLPFHCHASAAAEDCETPAANARLHPGADKNLDPNTITPRQARAQEAALDKALAAKGLARGKDGALRSANAEQGKGNGKGKPGTRVTTSPVVVDVYFHVITDSPGNGAVTQSQIDQQIQVLNESLPGGSAAPYNLGDTGTHEVGHWMGLYHTFQGGCADGDYVADTPAEAQPASGCPEGQDSCTAPGLDPVRNFMDYSHDDCMDHFTPGQVDRMKAQWGAYRA</sequence>
<keyword evidence="3" id="KW-0479">Metal-binding</keyword>
<protein>
    <submittedName>
        <fullName evidence="11">Pregnancy-associated plasma protein-A</fullName>
    </submittedName>
</protein>
<dbReference type="PANTHER" id="PTHR47466">
    <property type="match status" value="1"/>
</dbReference>
<dbReference type="Gene3D" id="3.40.390.10">
    <property type="entry name" value="Collagenase (Catalytic Domain)"/>
    <property type="match status" value="1"/>
</dbReference>
<accession>A0A212T5Q2</accession>
<dbReference type="GO" id="GO:0046872">
    <property type="term" value="F:metal ion binding"/>
    <property type="evidence" value="ECO:0007669"/>
    <property type="project" value="UniProtKB-KW"/>
</dbReference>
<dbReference type="GO" id="GO:0008237">
    <property type="term" value="F:metallopeptidase activity"/>
    <property type="evidence" value="ECO:0007669"/>
    <property type="project" value="UniProtKB-KW"/>
</dbReference>
<feature type="region of interest" description="Disordered" evidence="9">
    <location>
        <begin position="89"/>
        <end position="115"/>
    </location>
</feature>
<evidence type="ECO:0000256" key="3">
    <source>
        <dbReference type="ARBA" id="ARBA00022723"/>
    </source>
</evidence>
<keyword evidence="2" id="KW-0645">Protease</keyword>
<name>A0A212T5Q2_9MICO</name>
<evidence type="ECO:0000256" key="5">
    <source>
        <dbReference type="ARBA" id="ARBA00022801"/>
    </source>
</evidence>
<dbReference type="RefSeq" id="WP_234994233.1">
    <property type="nucleotide sequence ID" value="NZ_FYEZ01000001.1"/>
</dbReference>
<keyword evidence="5" id="KW-0378">Hydrolase</keyword>
<evidence type="ECO:0000256" key="6">
    <source>
        <dbReference type="ARBA" id="ARBA00022833"/>
    </source>
</evidence>
<keyword evidence="12" id="KW-1185">Reference proteome</keyword>
<reference evidence="11 12" key="1">
    <citation type="submission" date="2017-06" db="EMBL/GenBank/DDBJ databases">
        <authorList>
            <person name="Kim H.J."/>
            <person name="Triplett B.A."/>
        </authorList>
    </citation>
    <scope>NUCLEOTIDE SEQUENCE [LARGE SCALE GENOMIC DNA]</scope>
    <source>
        <strain evidence="11 12">DSM 22179</strain>
    </source>
</reference>
<comment type="similarity">
    <text evidence="1">Belongs to the peptidase M43B family.</text>
</comment>
<proteinExistence type="inferred from homology"/>
<evidence type="ECO:0000256" key="9">
    <source>
        <dbReference type="SAM" id="MobiDB-lite"/>
    </source>
</evidence>
<evidence type="ECO:0000313" key="12">
    <source>
        <dbReference type="Proteomes" id="UP000198122"/>
    </source>
</evidence>
<evidence type="ECO:0000313" key="11">
    <source>
        <dbReference type="EMBL" id="SNC61161.1"/>
    </source>
</evidence>
<dbReference type="InterPro" id="IPR024079">
    <property type="entry name" value="MetalloPept_cat_dom_sf"/>
</dbReference>
<evidence type="ECO:0000256" key="1">
    <source>
        <dbReference type="ARBA" id="ARBA00008721"/>
    </source>
</evidence>
<gene>
    <name evidence="11" type="ORF">SAMN05445756_0425</name>
</gene>
<dbReference type="Proteomes" id="UP000198122">
    <property type="component" value="Unassembled WGS sequence"/>
</dbReference>
<evidence type="ECO:0000256" key="4">
    <source>
        <dbReference type="ARBA" id="ARBA00022729"/>
    </source>
</evidence>
<organism evidence="11 12">
    <name type="scientific">Kytococcus aerolatus</name>
    <dbReference type="NCBI Taxonomy" id="592308"/>
    <lineage>
        <taxon>Bacteria</taxon>
        <taxon>Bacillati</taxon>
        <taxon>Actinomycetota</taxon>
        <taxon>Actinomycetes</taxon>
        <taxon>Micrococcales</taxon>
        <taxon>Kytococcaceae</taxon>
        <taxon>Kytococcus</taxon>
    </lineage>
</organism>
<dbReference type="AlphaFoldDB" id="A0A212T5Q2"/>
<dbReference type="PANTHER" id="PTHR47466:SF1">
    <property type="entry name" value="METALLOPROTEASE MEP1 (AFU_ORTHOLOGUE AFUA_1G07730)-RELATED"/>
    <property type="match status" value="1"/>
</dbReference>
<dbReference type="GO" id="GO:0006508">
    <property type="term" value="P:proteolysis"/>
    <property type="evidence" value="ECO:0007669"/>
    <property type="project" value="UniProtKB-KW"/>
</dbReference>
<dbReference type="CDD" id="cd04275">
    <property type="entry name" value="ZnMc_pappalysin_like"/>
    <property type="match status" value="1"/>
</dbReference>
<keyword evidence="6" id="KW-0862">Zinc</keyword>
<keyword evidence="8" id="KW-1015">Disulfide bond</keyword>
<evidence type="ECO:0000256" key="8">
    <source>
        <dbReference type="ARBA" id="ARBA00023157"/>
    </source>
</evidence>
<keyword evidence="4" id="KW-0732">Signal</keyword>
<feature type="domain" description="Peptidase M43 pregnancy-associated plasma-A" evidence="10">
    <location>
        <begin position="166"/>
        <end position="245"/>
    </location>
</feature>
<keyword evidence="7" id="KW-0482">Metalloprotease</keyword>
<dbReference type="SUPFAM" id="SSF55486">
    <property type="entry name" value="Metalloproteases ('zincins'), catalytic domain"/>
    <property type="match status" value="1"/>
</dbReference>